<evidence type="ECO:0000313" key="3">
    <source>
        <dbReference type="Proteomes" id="UP000324222"/>
    </source>
</evidence>
<accession>A0A5B7CSE8</accession>
<dbReference type="AlphaFoldDB" id="A0A5B7CSE8"/>
<proteinExistence type="predicted"/>
<organism evidence="2 3">
    <name type="scientific">Portunus trituberculatus</name>
    <name type="common">Swimming crab</name>
    <name type="synonym">Neptunus trituberculatus</name>
    <dbReference type="NCBI Taxonomy" id="210409"/>
    <lineage>
        <taxon>Eukaryota</taxon>
        <taxon>Metazoa</taxon>
        <taxon>Ecdysozoa</taxon>
        <taxon>Arthropoda</taxon>
        <taxon>Crustacea</taxon>
        <taxon>Multicrustacea</taxon>
        <taxon>Malacostraca</taxon>
        <taxon>Eumalacostraca</taxon>
        <taxon>Eucarida</taxon>
        <taxon>Decapoda</taxon>
        <taxon>Pleocyemata</taxon>
        <taxon>Brachyura</taxon>
        <taxon>Eubrachyura</taxon>
        <taxon>Portunoidea</taxon>
        <taxon>Portunidae</taxon>
        <taxon>Portuninae</taxon>
        <taxon>Portunus</taxon>
    </lineage>
</organism>
<dbReference type="Proteomes" id="UP000324222">
    <property type="component" value="Unassembled WGS sequence"/>
</dbReference>
<gene>
    <name evidence="2" type="ORF">E2C01_004715</name>
</gene>
<reference evidence="2 3" key="1">
    <citation type="submission" date="2019-05" db="EMBL/GenBank/DDBJ databases">
        <title>Another draft genome of Portunus trituberculatus and its Hox gene families provides insights of decapod evolution.</title>
        <authorList>
            <person name="Jeong J.-H."/>
            <person name="Song I."/>
            <person name="Kim S."/>
            <person name="Choi T."/>
            <person name="Kim D."/>
            <person name="Ryu S."/>
            <person name="Kim W."/>
        </authorList>
    </citation>
    <scope>NUCLEOTIDE SEQUENCE [LARGE SCALE GENOMIC DNA]</scope>
    <source>
        <tissue evidence="2">Muscle</tissue>
    </source>
</reference>
<evidence type="ECO:0000256" key="1">
    <source>
        <dbReference type="SAM" id="MobiDB-lite"/>
    </source>
</evidence>
<name>A0A5B7CSE8_PORTR</name>
<evidence type="ECO:0000313" key="2">
    <source>
        <dbReference type="EMBL" id="MPC12038.1"/>
    </source>
</evidence>
<dbReference type="EMBL" id="VSRR010000194">
    <property type="protein sequence ID" value="MPC12038.1"/>
    <property type="molecule type" value="Genomic_DNA"/>
</dbReference>
<protein>
    <submittedName>
        <fullName evidence="2">Uncharacterized protein</fullName>
    </submittedName>
</protein>
<feature type="region of interest" description="Disordered" evidence="1">
    <location>
        <begin position="149"/>
        <end position="176"/>
    </location>
</feature>
<sequence length="176" mass="19883">MQCCGESGRDEDEGRGRQLTLPSCPENYLRLHGRHARSLAFPDNILTLLFVEKSARMRLLRGAAWALLAPDSRSNHILLVKLFMVLRERRKPVITVLLTGCELRHQPVAATSQKFITEAVASMCRARVATDTRGREECLCSRPRETMGERRDSASWRGEAGQGGLHTGTPRRWQRC</sequence>
<keyword evidence="3" id="KW-1185">Reference proteome</keyword>
<comment type="caution">
    <text evidence="2">The sequence shown here is derived from an EMBL/GenBank/DDBJ whole genome shotgun (WGS) entry which is preliminary data.</text>
</comment>